<dbReference type="EMBL" id="MLKD01000011">
    <property type="protein sequence ID" value="OQE21930.1"/>
    <property type="molecule type" value="Genomic_DNA"/>
</dbReference>
<evidence type="ECO:0008006" key="3">
    <source>
        <dbReference type="Google" id="ProtNLM"/>
    </source>
</evidence>
<dbReference type="STRING" id="303698.A0A1V6T7N5"/>
<dbReference type="OrthoDB" id="2117718at2759"/>
<accession>A0A1V6T7N5</accession>
<organism evidence="1 2">
    <name type="scientific">Penicillium steckii</name>
    <dbReference type="NCBI Taxonomy" id="303698"/>
    <lineage>
        <taxon>Eukaryota</taxon>
        <taxon>Fungi</taxon>
        <taxon>Dikarya</taxon>
        <taxon>Ascomycota</taxon>
        <taxon>Pezizomycotina</taxon>
        <taxon>Eurotiomycetes</taxon>
        <taxon>Eurotiomycetidae</taxon>
        <taxon>Eurotiales</taxon>
        <taxon>Aspergillaceae</taxon>
        <taxon>Penicillium</taxon>
    </lineage>
</organism>
<evidence type="ECO:0000313" key="1">
    <source>
        <dbReference type="EMBL" id="OQE21930.1"/>
    </source>
</evidence>
<comment type="caution">
    <text evidence="1">The sequence shown here is derived from an EMBL/GenBank/DDBJ whole genome shotgun (WGS) entry which is preliminary data.</text>
</comment>
<reference evidence="2" key="1">
    <citation type="journal article" date="2017" name="Nat. Microbiol.">
        <title>Global analysis of biosynthetic gene clusters reveals vast potential of secondary metabolite production in Penicillium species.</title>
        <authorList>
            <person name="Nielsen J.C."/>
            <person name="Grijseels S."/>
            <person name="Prigent S."/>
            <person name="Ji B."/>
            <person name="Dainat J."/>
            <person name="Nielsen K.F."/>
            <person name="Frisvad J.C."/>
            <person name="Workman M."/>
            <person name="Nielsen J."/>
        </authorList>
    </citation>
    <scope>NUCLEOTIDE SEQUENCE [LARGE SCALE GENOMIC DNA]</scope>
    <source>
        <strain evidence="2">IBT 24891</strain>
    </source>
</reference>
<name>A0A1V6T7N5_9EURO</name>
<evidence type="ECO:0000313" key="2">
    <source>
        <dbReference type="Proteomes" id="UP000191285"/>
    </source>
</evidence>
<dbReference type="SUPFAM" id="SSF56059">
    <property type="entry name" value="Glutathione synthetase ATP-binding domain-like"/>
    <property type="match status" value="1"/>
</dbReference>
<gene>
    <name evidence="1" type="ORF">PENSTE_c011G04872</name>
</gene>
<proteinExistence type="predicted"/>
<protein>
    <recommendedName>
        <fullName evidence="3">Glutathionylspermidine synthase pre-ATP-grasp-like domain-containing protein</fullName>
    </recommendedName>
</protein>
<keyword evidence="2" id="KW-1185">Reference proteome</keyword>
<sequence length="539" mass="60254">MGTGNGQAITQFETSHLDLTPKWWIKDLGIMGLYMYWDSLPTSSDSPDNLWSQIPAIGNTTIHVCFPSGGTNFAHPSDISPEARSVLLKQYHDELEKSSARETWMGDAHLKSAPFPILGNKAHQSQLSELGDALVLAITDIVKRWWSDAGARFPERMPIQPDEESLLQWIENNARPYRGHQGSWRPDFLLESSGEQECAENFRICEINARSWVHGFLFTAFGQQALKNMGIKKHGVIGASDPEKIISGLKTHFDQSLPLHLIKGDEVGYDIHMFVPYARASLAMDVKVISPQSLRLLPADAPGGFKFYCLSDPDSKQKTVINDAGERLEEIFQVGLELFQRELQSLGFEMLQQISSRCFNDLRTVLLVHDKRILGLVLEELDSLVTREVISSRQAEILNKGLVHTIIPGSKKLQDFTSNCLDTPSTKEKFLLKPVRSGKGAGILFGDHLTQETWIELLEGMQDPFLEDGKTTYVVQKLIDQRRYDILLEEDAGVGNWPLVGTFHVANGIFLGLGLWRSGPGRICALSRGGSWICSVIQQ</sequence>
<dbReference type="AlphaFoldDB" id="A0A1V6T7N5"/>
<dbReference type="Proteomes" id="UP000191285">
    <property type="component" value="Unassembled WGS sequence"/>
</dbReference>